<dbReference type="Pfam" id="PF07969">
    <property type="entry name" value="Amidohydro_3"/>
    <property type="match status" value="1"/>
</dbReference>
<dbReference type="GO" id="GO:0016810">
    <property type="term" value="F:hydrolase activity, acting on carbon-nitrogen (but not peptide) bonds"/>
    <property type="evidence" value="ECO:0007669"/>
    <property type="project" value="InterPro"/>
</dbReference>
<dbReference type="GO" id="GO:0019700">
    <property type="term" value="P:organic phosphonate catabolic process"/>
    <property type="evidence" value="ECO:0007669"/>
    <property type="project" value="InterPro"/>
</dbReference>
<dbReference type="eggNOG" id="COG3454">
    <property type="taxonomic scope" value="Bacteria"/>
</dbReference>
<dbReference type="SUPFAM" id="SSF51556">
    <property type="entry name" value="Metallo-dependent hydrolases"/>
    <property type="match status" value="1"/>
</dbReference>
<evidence type="ECO:0000313" key="3">
    <source>
        <dbReference type="Proteomes" id="UP000001591"/>
    </source>
</evidence>
<sequence>MILGNARLVLADAVVPGSVAVAGGTIAAIDGDRRPPPGALDLEGDLLLPGLVEIHTDNLEKHLTPRPGVVWPAFSAVLAHDAQVAAAGITTVLDALCIGAGPGRDWAGIAAAAIPGLAAAREAGHLRAEHLLHLRCEVTDPDLPALFEAHAGDPSVRLVSVMDHTPGQRQFTDLTKFRRYQEAFGASAAEVDAAIDQSRERQARHAARHRALLADACRARGIPVASHDDETPEHVAEAKALGFVISEFPTTAAAAAAAREHGMLTVLGAPNVVRGQSHSGNVSALELARAGLLDMLSSDYMPASLMQAVFRLSGDRVIALPAAVAMVSRTPARALGLDDRGEIAPGLRADLVQVRETDHGPVVRRVWRGGRRVL</sequence>
<dbReference type="SUPFAM" id="SSF51338">
    <property type="entry name" value="Composite domain of metallo-dependent hydrolases"/>
    <property type="match status" value="1"/>
</dbReference>
<dbReference type="PANTHER" id="PTHR43135">
    <property type="entry name" value="ALPHA-D-RIBOSE 1-METHYLPHOSPHONATE 5-TRIPHOSPHATE DIPHOSPHATASE"/>
    <property type="match status" value="1"/>
</dbReference>
<dbReference type="InterPro" id="IPR011059">
    <property type="entry name" value="Metal-dep_hydrolase_composite"/>
</dbReference>
<dbReference type="OrthoDB" id="9785413at2"/>
<protein>
    <submittedName>
        <fullName evidence="2">Phosphonate metabolism protein PhnM</fullName>
    </submittedName>
</protein>
<dbReference type="InterPro" id="IPR051781">
    <property type="entry name" value="Metallo-dep_Hydrolase"/>
</dbReference>
<keyword evidence="3" id="KW-1185">Reference proteome</keyword>
<dbReference type="KEGG" id="rce:RC1_0525"/>
<dbReference type="HOGENOM" id="CLU_060303_1_0_5"/>
<dbReference type="InterPro" id="IPR012696">
    <property type="entry name" value="PhnM"/>
</dbReference>
<dbReference type="InterPro" id="IPR032466">
    <property type="entry name" value="Metal_Hydrolase"/>
</dbReference>
<dbReference type="Proteomes" id="UP000001591">
    <property type="component" value="Chromosome"/>
</dbReference>
<dbReference type="PANTHER" id="PTHR43135:SF3">
    <property type="entry name" value="ALPHA-D-RIBOSE 1-METHYLPHOSPHONATE 5-TRIPHOSPHATE DIPHOSPHATASE"/>
    <property type="match status" value="1"/>
</dbReference>
<reference evidence="2 3" key="1">
    <citation type="journal article" date="2010" name="BMC Genomics">
        <title>Metabolic flexibility revealed in the genome of the cyst-forming alpha-1 proteobacterium Rhodospirillum centenum.</title>
        <authorList>
            <person name="Lu Y.K."/>
            <person name="Marden J."/>
            <person name="Han M."/>
            <person name="Swingley W.D."/>
            <person name="Mastrian S.D."/>
            <person name="Chowdhury S.R."/>
            <person name="Hao J."/>
            <person name="Helmy T."/>
            <person name="Kim S."/>
            <person name="Kurdoglu A.A."/>
            <person name="Matthies H.J."/>
            <person name="Rollo D."/>
            <person name="Stothard P."/>
            <person name="Blankenship R.E."/>
            <person name="Bauer C.E."/>
            <person name="Touchman J.W."/>
        </authorList>
    </citation>
    <scope>NUCLEOTIDE SEQUENCE [LARGE SCALE GENOMIC DNA]</scope>
    <source>
        <strain evidence="3">ATCC 51521 / SW</strain>
    </source>
</reference>
<dbReference type="NCBIfam" id="NF011987">
    <property type="entry name" value="PRK15446.2-3"/>
    <property type="match status" value="1"/>
</dbReference>
<dbReference type="NCBIfam" id="NF011990">
    <property type="entry name" value="PRK15446.2-6"/>
    <property type="match status" value="1"/>
</dbReference>
<dbReference type="Gene3D" id="2.30.40.10">
    <property type="entry name" value="Urease, subunit C, domain 1"/>
    <property type="match status" value="2"/>
</dbReference>
<dbReference type="STRING" id="414684.RC1_0525"/>
<proteinExistence type="predicted"/>
<organism evidence="2 3">
    <name type="scientific">Rhodospirillum centenum (strain ATCC 51521 / SW)</name>
    <dbReference type="NCBI Taxonomy" id="414684"/>
    <lineage>
        <taxon>Bacteria</taxon>
        <taxon>Pseudomonadati</taxon>
        <taxon>Pseudomonadota</taxon>
        <taxon>Alphaproteobacteria</taxon>
        <taxon>Rhodospirillales</taxon>
        <taxon>Rhodospirillaceae</taxon>
        <taxon>Rhodospirillum</taxon>
    </lineage>
</organism>
<gene>
    <name evidence="2" type="primary">phnM</name>
    <name evidence="2" type="ordered locus">RC1_0525</name>
</gene>
<dbReference type="NCBIfam" id="NF011981">
    <property type="entry name" value="PRK15446.1-2"/>
    <property type="match status" value="1"/>
</dbReference>
<dbReference type="AlphaFoldDB" id="B6IR76"/>
<accession>B6IR76</accession>
<name>B6IR76_RHOCS</name>
<dbReference type="NCBIfam" id="TIGR02318">
    <property type="entry name" value="phosphono_phnM"/>
    <property type="match status" value="1"/>
</dbReference>
<dbReference type="PIRSF" id="PIRSF038971">
    <property type="entry name" value="PhnM"/>
    <property type="match status" value="1"/>
</dbReference>
<dbReference type="CDD" id="cd01306">
    <property type="entry name" value="PhnM"/>
    <property type="match status" value="1"/>
</dbReference>
<dbReference type="EMBL" id="CP000613">
    <property type="protein sequence ID" value="ACI97962.1"/>
    <property type="molecule type" value="Genomic_DNA"/>
</dbReference>
<dbReference type="Gene3D" id="3.20.20.140">
    <property type="entry name" value="Metal-dependent hydrolases"/>
    <property type="match status" value="2"/>
</dbReference>
<dbReference type="NCBIfam" id="NF011984">
    <property type="entry name" value="PRK15446.1-5"/>
    <property type="match status" value="1"/>
</dbReference>
<feature type="domain" description="Amidohydrolase 3" evidence="1">
    <location>
        <begin position="182"/>
        <end position="373"/>
    </location>
</feature>
<dbReference type="InterPro" id="IPR013108">
    <property type="entry name" value="Amidohydro_3"/>
</dbReference>
<evidence type="ECO:0000259" key="1">
    <source>
        <dbReference type="Pfam" id="PF07969"/>
    </source>
</evidence>
<evidence type="ECO:0000313" key="2">
    <source>
        <dbReference type="EMBL" id="ACI97962.1"/>
    </source>
</evidence>